<dbReference type="PANTHER" id="PTHR24421">
    <property type="entry name" value="NITRATE/NITRITE SENSOR PROTEIN NARX-RELATED"/>
    <property type="match status" value="1"/>
</dbReference>
<evidence type="ECO:0000256" key="5">
    <source>
        <dbReference type="ARBA" id="ARBA00022777"/>
    </source>
</evidence>
<dbReference type="GO" id="GO:0005886">
    <property type="term" value="C:plasma membrane"/>
    <property type="evidence" value="ECO:0007669"/>
    <property type="project" value="UniProtKB-SubCell"/>
</dbReference>
<dbReference type="GO" id="GO:0046983">
    <property type="term" value="F:protein dimerization activity"/>
    <property type="evidence" value="ECO:0007669"/>
    <property type="project" value="InterPro"/>
</dbReference>
<dbReference type="CDD" id="cd16917">
    <property type="entry name" value="HATPase_UhpB-NarQ-NarX-like"/>
    <property type="match status" value="1"/>
</dbReference>
<dbReference type="GeneID" id="96795373"/>
<evidence type="ECO:0000256" key="4">
    <source>
        <dbReference type="ARBA" id="ARBA00022692"/>
    </source>
</evidence>
<evidence type="ECO:0000256" key="1">
    <source>
        <dbReference type="ARBA" id="ARBA00004651"/>
    </source>
</evidence>
<name>A0A1Q4UYV1_9ACTN</name>
<sequence length="368" mass="40393">MDRPLRGDSERRGPEDGAAALAERLQAIRPQLLDSYRQALVEQGNPLGTNPEAWQTCHEQAEHVVADCLATLRHGGESPFDAGLVLKTRRLGGARISQGIAPIHSVRAGSLLFQVTMDHLSRICADRPGSERHLIQALLGLQSSIIRRLEQGAIGHDLFLLDVVRDAAQQGRNSMAREIHDRIGGAASVALRQLELYELSQQPDSRLTALKQAIRETQHITRDLVTELRNRADTTRSLQVALSSFVTAMALDKTTVEIRVEDPGDHMPPGLADDLYLMLRECLRNAFAHASATRIDIAVVIEDGLIRASVHDNGIGFDPERRRGHGLASMVERARLLGGQLEINSSPGEGTVVDLIAPIDKENRARHE</sequence>
<evidence type="ECO:0000256" key="8">
    <source>
        <dbReference type="ARBA" id="ARBA00023136"/>
    </source>
</evidence>
<evidence type="ECO:0000259" key="9">
    <source>
        <dbReference type="PROSITE" id="PS50109"/>
    </source>
</evidence>
<evidence type="ECO:0000256" key="3">
    <source>
        <dbReference type="ARBA" id="ARBA00022679"/>
    </source>
</evidence>
<dbReference type="SMART" id="SM00387">
    <property type="entry name" value="HATPase_c"/>
    <property type="match status" value="1"/>
</dbReference>
<dbReference type="EMBL" id="LFBV01000010">
    <property type="protein sequence ID" value="OKH90787.1"/>
    <property type="molecule type" value="Genomic_DNA"/>
</dbReference>
<dbReference type="Pfam" id="PF02518">
    <property type="entry name" value="HATPase_c"/>
    <property type="match status" value="1"/>
</dbReference>
<dbReference type="Proteomes" id="UP000186455">
    <property type="component" value="Unassembled WGS sequence"/>
</dbReference>
<evidence type="ECO:0000256" key="7">
    <source>
        <dbReference type="ARBA" id="ARBA00023012"/>
    </source>
</evidence>
<dbReference type="PANTHER" id="PTHR24421:SF37">
    <property type="entry name" value="SENSOR HISTIDINE KINASE NARS"/>
    <property type="match status" value="1"/>
</dbReference>
<dbReference type="InterPro" id="IPR036890">
    <property type="entry name" value="HATPase_C_sf"/>
</dbReference>
<dbReference type="SUPFAM" id="SSF55874">
    <property type="entry name" value="ATPase domain of HSP90 chaperone/DNA topoisomerase II/histidine kinase"/>
    <property type="match status" value="1"/>
</dbReference>
<keyword evidence="7" id="KW-0902">Two-component regulatory system</keyword>
<keyword evidence="6" id="KW-1133">Transmembrane helix</keyword>
<reference evidence="10 11" key="1">
    <citation type="submission" date="2015-06" db="EMBL/GenBank/DDBJ databases">
        <title>Cloning and characterization of the uncialamcin biosynthetic gene cluster.</title>
        <authorList>
            <person name="Yan X."/>
            <person name="Huang T."/>
            <person name="Ge H."/>
            <person name="Shen B."/>
        </authorList>
    </citation>
    <scope>NUCLEOTIDE SEQUENCE [LARGE SCALE GENOMIC DNA]</scope>
    <source>
        <strain evidence="10 11">DCA2648</strain>
    </source>
</reference>
<dbReference type="AlphaFoldDB" id="A0A1Q4UYV1"/>
<dbReference type="Pfam" id="PF07730">
    <property type="entry name" value="HisKA_3"/>
    <property type="match status" value="1"/>
</dbReference>
<keyword evidence="5" id="KW-0418">Kinase</keyword>
<comment type="subcellular location">
    <subcellularLocation>
        <location evidence="1">Cell membrane</location>
        <topology evidence="1">Multi-pass membrane protein</topology>
    </subcellularLocation>
</comment>
<comment type="caution">
    <text evidence="10">The sequence shown here is derived from an EMBL/GenBank/DDBJ whole genome shotgun (WGS) entry which is preliminary data.</text>
</comment>
<dbReference type="InterPro" id="IPR011712">
    <property type="entry name" value="Sig_transdc_His_kin_sub3_dim/P"/>
</dbReference>
<proteinExistence type="predicted"/>
<evidence type="ECO:0000256" key="6">
    <source>
        <dbReference type="ARBA" id="ARBA00022989"/>
    </source>
</evidence>
<organism evidence="10 11">
    <name type="scientific">Streptomyces uncialis</name>
    <dbReference type="NCBI Taxonomy" id="1048205"/>
    <lineage>
        <taxon>Bacteria</taxon>
        <taxon>Bacillati</taxon>
        <taxon>Actinomycetota</taxon>
        <taxon>Actinomycetes</taxon>
        <taxon>Kitasatosporales</taxon>
        <taxon>Streptomycetaceae</taxon>
        <taxon>Streptomyces</taxon>
    </lineage>
</organism>
<dbReference type="GO" id="GO:0000155">
    <property type="term" value="F:phosphorelay sensor kinase activity"/>
    <property type="evidence" value="ECO:0007669"/>
    <property type="project" value="InterPro"/>
</dbReference>
<gene>
    <name evidence="10" type="ORF">AB852_29845</name>
</gene>
<dbReference type="InterPro" id="IPR005467">
    <property type="entry name" value="His_kinase_dom"/>
</dbReference>
<keyword evidence="11" id="KW-1185">Reference proteome</keyword>
<evidence type="ECO:0000313" key="10">
    <source>
        <dbReference type="EMBL" id="OKH90787.1"/>
    </source>
</evidence>
<keyword evidence="8" id="KW-0472">Membrane</keyword>
<dbReference type="InterPro" id="IPR003594">
    <property type="entry name" value="HATPase_dom"/>
</dbReference>
<evidence type="ECO:0000256" key="2">
    <source>
        <dbReference type="ARBA" id="ARBA00022475"/>
    </source>
</evidence>
<protein>
    <recommendedName>
        <fullName evidence="9">Histidine kinase domain-containing protein</fullName>
    </recommendedName>
</protein>
<keyword evidence="4" id="KW-0812">Transmembrane</keyword>
<keyword evidence="3" id="KW-0808">Transferase</keyword>
<dbReference type="Gene3D" id="3.30.565.10">
    <property type="entry name" value="Histidine kinase-like ATPase, C-terminal domain"/>
    <property type="match status" value="1"/>
</dbReference>
<dbReference type="STRING" id="1048205.AB852_29845"/>
<dbReference type="PROSITE" id="PS50109">
    <property type="entry name" value="HIS_KIN"/>
    <property type="match status" value="1"/>
</dbReference>
<keyword evidence="2" id="KW-1003">Cell membrane</keyword>
<dbReference type="InterPro" id="IPR050482">
    <property type="entry name" value="Sensor_HK_TwoCompSys"/>
</dbReference>
<dbReference type="Gene3D" id="1.20.5.1930">
    <property type="match status" value="1"/>
</dbReference>
<accession>A0A1Q4UYV1</accession>
<feature type="domain" description="Histidine kinase" evidence="9">
    <location>
        <begin position="174"/>
        <end position="361"/>
    </location>
</feature>
<evidence type="ECO:0000313" key="11">
    <source>
        <dbReference type="Proteomes" id="UP000186455"/>
    </source>
</evidence>
<dbReference type="RefSeq" id="WP_073793444.1">
    <property type="nucleotide sequence ID" value="NZ_CP109290.1"/>
</dbReference>